<dbReference type="CDD" id="cd14014">
    <property type="entry name" value="STKc_PknB_like"/>
    <property type="match status" value="1"/>
</dbReference>
<dbReference type="Gene3D" id="1.10.510.10">
    <property type="entry name" value="Transferase(Phosphotransferase) domain 1"/>
    <property type="match status" value="1"/>
</dbReference>
<evidence type="ECO:0000256" key="2">
    <source>
        <dbReference type="ARBA" id="ARBA00022527"/>
    </source>
</evidence>
<dbReference type="FunFam" id="1.10.510.10:FF:000021">
    <property type="entry name" value="Serine/threonine protein kinase"/>
    <property type="match status" value="1"/>
</dbReference>
<dbReference type="GO" id="GO:0005524">
    <property type="term" value="F:ATP binding"/>
    <property type="evidence" value="ECO:0007669"/>
    <property type="project" value="UniProtKB-UniRule"/>
</dbReference>
<dbReference type="RefSeq" id="WP_201328398.1">
    <property type="nucleotide sequence ID" value="NZ_AP017470.1"/>
</dbReference>
<keyword evidence="2" id="KW-0723">Serine/threonine-protein kinase</keyword>
<protein>
    <recommendedName>
        <fullName evidence="1">non-specific serine/threonine protein kinase</fullName>
        <ecNumber evidence="1">2.7.11.1</ecNumber>
    </recommendedName>
</protein>
<dbReference type="InterPro" id="IPR011009">
    <property type="entry name" value="Kinase-like_dom_sf"/>
</dbReference>
<dbReference type="SUPFAM" id="SSF56112">
    <property type="entry name" value="Protein kinase-like (PK-like)"/>
    <property type="match status" value="1"/>
</dbReference>
<feature type="region of interest" description="Disordered" evidence="8">
    <location>
        <begin position="274"/>
        <end position="308"/>
    </location>
</feature>
<proteinExistence type="predicted"/>
<dbReference type="PANTHER" id="PTHR43289">
    <property type="entry name" value="MITOGEN-ACTIVATED PROTEIN KINASE KINASE KINASE 20-RELATED"/>
    <property type="match status" value="1"/>
</dbReference>
<organism evidence="10 11">
    <name type="scientific">Thermotomaculum hydrothermale</name>
    <dbReference type="NCBI Taxonomy" id="981385"/>
    <lineage>
        <taxon>Bacteria</taxon>
        <taxon>Pseudomonadati</taxon>
        <taxon>Acidobacteriota</taxon>
        <taxon>Holophagae</taxon>
        <taxon>Thermotomaculales</taxon>
        <taxon>Thermotomaculaceae</taxon>
        <taxon>Thermotomaculum</taxon>
    </lineage>
</organism>
<dbReference type="Gene3D" id="3.30.200.20">
    <property type="entry name" value="Phosphorylase Kinase, domain 1"/>
    <property type="match status" value="1"/>
</dbReference>
<keyword evidence="3" id="KW-0808">Transferase</keyword>
<dbReference type="Proteomes" id="UP000595564">
    <property type="component" value="Chromosome"/>
</dbReference>
<dbReference type="GO" id="GO:0004674">
    <property type="term" value="F:protein serine/threonine kinase activity"/>
    <property type="evidence" value="ECO:0007669"/>
    <property type="project" value="UniProtKB-KW"/>
</dbReference>
<name>A0A7R6PE42_9BACT</name>
<dbReference type="EC" id="2.7.11.1" evidence="1"/>
<gene>
    <name evidence="10" type="ORF">TTHT_0468</name>
</gene>
<feature type="binding site" evidence="7">
    <location>
        <position position="35"/>
    </location>
    <ligand>
        <name>ATP</name>
        <dbReference type="ChEBI" id="CHEBI:30616"/>
    </ligand>
</feature>
<keyword evidence="11" id="KW-1185">Reference proteome</keyword>
<reference evidence="10 11" key="1">
    <citation type="journal article" date="2012" name="Extremophiles">
        <title>Thermotomaculum hydrothermale gen. nov., sp. nov., a novel heterotrophic thermophile within the phylum Acidobacteria from a deep-sea hydrothermal vent chimney in the Southern Okinawa Trough.</title>
        <authorList>
            <person name="Izumi H."/>
            <person name="Nunoura T."/>
            <person name="Miyazaki M."/>
            <person name="Mino S."/>
            <person name="Toki T."/>
            <person name="Takai K."/>
            <person name="Sako Y."/>
            <person name="Sawabe T."/>
            <person name="Nakagawa S."/>
        </authorList>
    </citation>
    <scope>NUCLEOTIDE SEQUENCE [LARGE SCALE GENOMIC DNA]</scope>
    <source>
        <strain evidence="10 11">AC55</strain>
    </source>
</reference>
<dbReference type="EMBL" id="AP017470">
    <property type="protein sequence ID" value="BBB32059.1"/>
    <property type="molecule type" value="Genomic_DNA"/>
</dbReference>
<evidence type="ECO:0000256" key="7">
    <source>
        <dbReference type="PROSITE-ProRule" id="PRU10141"/>
    </source>
</evidence>
<evidence type="ECO:0000256" key="8">
    <source>
        <dbReference type="SAM" id="MobiDB-lite"/>
    </source>
</evidence>
<evidence type="ECO:0000256" key="6">
    <source>
        <dbReference type="ARBA" id="ARBA00022840"/>
    </source>
</evidence>
<evidence type="ECO:0000256" key="1">
    <source>
        <dbReference type="ARBA" id="ARBA00012513"/>
    </source>
</evidence>
<keyword evidence="5" id="KW-0418">Kinase</keyword>
<dbReference type="InterPro" id="IPR000719">
    <property type="entry name" value="Prot_kinase_dom"/>
</dbReference>
<evidence type="ECO:0000313" key="10">
    <source>
        <dbReference type="EMBL" id="BBB32059.1"/>
    </source>
</evidence>
<dbReference type="PROSITE" id="PS50011">
    <property type="entry name" value="PROTEIN_KINASE_DOM"/>
    <property type="match status" value="1"/>
</dbReference>
<evidence type="ECO:0000259" key="9">
    <source>
        <dbReference type="PROSITE" id="PS50011"/>
    </source>
</evidence>
<accession>A0A7R6PE42</accession>
<keyword evidence="4 7" id="KW-0547">Nucleotide-binding</keyword>
<dbReference type="SMART" id="SM00220">
    <property type="entry name" value="S_TKc"/>
    <property type="match status" value="1"/>
</dbReference>
<evidence type="ECO:0000256" key="5">
    <source>
        <dbReference type="ARBA" id="ARBA00022777"/>
    </source>
</evidence>
<evidence type="ECO:0000313" key="11">
    <source>
        <dbReference type="Proteomes" id="UP000595564"/>
    </source>
</evidence>
<feature type="compositionally biased region" description="Basic and acidic residues" evidence="8">
    <location>
        <begin position="290"/>
        <end position="308"/>
    </location>
</feature>
<dbReference type="PROSITE" id="PS00107">
    <property type="entry name" value="PROTEIN_KINASE_ATP"/>
    <property type="match status" value="1"/>
</dbReference>
<evidence type="ECO:0000256" key="4">
    <source>
        <dbReference type="ARBA" id="ARBA00022741"/>
    </source>
</evidence>
<dbReference type="AlphaFoldDB" id="A0A7R6PE42"/>
<evidence type="ECO:0000256" key="3">
    <source>
        <dbReference type="ARBA" id="ARBA00022679"/>
    </source>
</evidence>
<feature type="domain" description="Protein kinase" evidence="9">
    <location>
        <begin position="6"/>
        <end position="262"/>
    </location>
</feature>
<dbReference type="Pfam" id="PF00069">
    <property type="entry name" value="Pkinase"/>
    <property type="match status" value="1"/>
</dbReference>
<dbReference type="InterPro" id="IPR017441">
    <property type="entry name" value="Protein_kinase_ATP_BS"/>
</dbReference>
<dbReference type="PANTHER" id="PTHR43289:SF6">
    <property type="entry name" value="SERINE_THREONINE-PROTEIN KINASE NEKL-3"/>
    <property type="match status" value="1"/>
</dbReference>
<dbReference type="KEGG" id="thyd:TTHT_0468"/>
<keyword evidence="6 7" id="KW-0067">ATP-binding</keyword>
<sequence>MKFGKYEIIKEIGKGAMGVVYLAFDPIIERQVAIKTMNPQLFQDLEQRERFFREAKSAGILQHPNIVTIYDMGMEGETPYIVMEYVEGEDLDSLIKAKKIDLETALKIMIQLCDALSYAHSKGIIHRDIKPSNIRVLPDKTVKIMDFGIAKKSGSDLTQTGVLLGTVSYMAPEQLKEGKVSPQSDMFSAGIVFYEMLSGDKCFQGDTITSVMYKIVSFNEHHIKLESVPENIENILKRMVAHMPENRFKSCAEISELLKEILIEPTVKVGEGTKTTVLPPPIPQTIEETEPTRVKKVPEQKRKKVMLE</sequence>